<keyword evidence="4" id="KW-1185">Reference proteome</keyword>
<accession>A0A317CG72</accession>
<sequence>MKIISGLISIIFIILASLHIFVDAVTIDVIAIMLIVLASLPWTLPYLKSFELPGGVKIELKDVQTAIEKVSGGDDEPSVETSDYDYLKVISAHDPSLALVAIRIEIEKAVRSTLDSEERPIPLSRAINELISNGTITRSIASGLTEFIQLGNQAAHGVEVDAQAADYVIENAANILKPFKEQLANAN</sequence>
<name>A0A317CG72_9GAMM</name>
<dbReference type="OrthoDB" id="5815199at2"/>
<gene>
    <name evidence="3" type="ORF">DKT75_06505</name>
</gene>
<reference evidence="3 4" key="1">
    <citation type="submission" date="2018-05" db="EMBL/GenBank/DDBJ databases">
        <title>Leucothrix arctica sp. nov., isolated from Arctic seawater.</title>
        <authorList>
            <person name="Choi A."/>
            <person name="Baek K."/>
        </authorList>
    </citation>
    <scope>NUCLEOTIDE SEQUENCE [LARGE SCALE GENOMIC DNA]</scope>
    <source>
        <strain evidence="3 4">IMCC9719</strain>
    </source>
</reference>
<evidence type="ECO:0000313" key="3">
    <source>
        <dbReference type="EMBL" id="PWQ97565.1"/>
    </source>
</evidence>
<keyword evidence="1" id="KW-0472">Membrane</keyword>
<evidence type="ECO:0000256" key="1">
    <source>
        <dbReference type="SAM" id="Phobius"/>
    </source>
</evidence>
<dbReference type="AlphaFoldDB" id="A0A317CG72"/>
<protein>
    <recommendedName>
        <fullName evidence="2">DUF4145 domain-containing protein</fullName>
    </recommendedName>
</protein>
<evidence type="ECO:0000259" key="2">
    <source>
        <dbReference type="Pfam" id="PF13643"/>
    </source>
</evidence>
<dbReference type="Pfam" id="PF13643">
    <property type="entry name" value="DUF4145"/>
    <property type="match status" value="1"/>
</dbReference>
<dbReference type="Proteomes" id="UP000245506">
    <property type="component" value="Unassembled WGS sequence"/>
</dbReference>
<dbReference type="RefSeq" id="WP_109822607.1">
    <property type="nucleotide sequence ID" value="NZ_QGKL01000019.1"/>
</dbReference>
<dbReference type="EMBL" id="QGKL01000019">
    <property type="protein sequence ID" value="PWQ97565.1"/>
    <property type="molecule type" value="Genomic_DNA"/>
</dbReference>
<keyword evidence="1" id="KW-1133">Transmembrane helix</keyword>
<dbReference type="InterPro" id="IPR025285">
    <property type="entry name" value="DUF4145"/>
</dbReference>
<proteinExistence type="predicted"/>
<evidence type="ECO:0000313" key="4">
    <source>
        <dbReference type="Proteomes" id="UP000245506"/>
    </source>
</evidence>
<organism evidence="3 4">
    <name type="scientific">Leucothrix arctica</name>
    <dbReference type="NCBI Taxonomy" id="1481894"/>
    <lineage>
        <taxon>Bacteria</taxon>
        <taxon>Pseudomonadati</taxon>
        <taxon>Pseudomonadota</taxon>
        <taxon>Gammaproteobacteria</taxon>
        <taxon>Thiotrichales</taxon>
        <taxon>Thiotrichaceae</taxon>
        <taxon>Leucothrix</taxon>
    </lineage>
</organism>
<feature type="domain" description="DUF4145" evidence="2">
    <location>
        <begin position="90"/>
        <end position="160"/>
    </location>
</feature>
<keyword evidence="1" id="KW-0812">Transmembrane</keyword>
<comment type="caution">
    <text evidence="3">The sequence shown here is derived from an EMBL/GenBank/DDBJ whole genome shotgun (WGS) entry which is preliminary data.</text>
</comment>
<feature type="transmembrane region" description="Helical" evidence="1">
    <location>
        <begin position="7"/>
        <end position="40"/>
    </location>
</feature>